<organism evidence="1 2">
    <name type="scientific">Cognatishimia maritima</name>
    <dbReference type="NCBI Taxonomy" id="870908"/>
    <lineage>
        <taxon>Bacteria</taxon>
        <taxon>Pseudomonadati</taxon>
        <taxon>Pseudomonadota</taxon>
        <taxon>Alphaproteobacteria</taxon>
        <taxon>Rhodobacterales</taxon>
        <taxon>Paracoccaceae</taxon>
        <taxon>Cognatishimia</taxon>
    </lineage>
</organism>
<evidence type="ECO:0000313" key="2">
    <source>
        <dbReference type="Proteomes" id="UP000184211"/>
    </source>
</evidence>
<keyword evidence="2" id="KW-1185">Reference proteome</keyword>
<dbReference type="RefSeq" id="WP_072791472.1">
    <property type="nucleotide sequence ID" value="NZ_FQWM01000001.1"/>
</dbReference>
<dbReference type="AlphaFoldDB" id="A0A1M5L5H5"/>
<dbReference type="Gene3D" id="2.40.128.140">
    <property type="entry name" value="Outer membrane protein"/>
    <property type="match status" value="1"/>
</dbReference>
<dbReference type="Pfam" id="PF09982">
    <property type="entry name" value="LpxR"/>
    <property type="match status" value="1"/>
</dbReference>
<reference evidence="2" key="1">
    <citation type="submission" date="2016-11" db="EMBL/GenBank/DDBJ databases">
        <authorList>
            <person name="Varghese N."/>
            <person name="Submissions S."/>
        </authorList>
    </citation>
    <scope>NUCLEOTIDE SEQUENCE [LARGE SCALE GENOMIC DNA]</scope>
    <source>
        <strain evidence="2">DSM 28223</strain>
    </source>
</reference>
<dbReference type="EMBL" id="FQWM01000001">
    <property type="protein sequence ID" value="SHG59663.1"/>
    <property type="molecule type" value="Genomic_DNA"/>
</dbReference>
<proteinExistence type="predicted"/>
<dbReference type="InterPro" id="IPR018707">
    <property type="entry name" value="LpxR"/>
</dbReference>
<evidence type="ECO:0000313" key="1">
    <source>
        <dbReference type="EMBL" id="SHG59663.1"/>
    </source>
</evidence>
<accession>A0A1M5L5H5</accession>
<gene>
    <name evidence="1" type="ORF">SAMN04488044_1153</name>
</gene>
<dbReference type="InterPro" id="IPR037107">
    <property type="entry name" value="Put_OMP_sf"/>
</dbReference>
<name>A0A1M5L5H5_9RHOB</name>
<dbReference type="OrthoDB" id="7721289at2"/>
<sequence>MKTNFAGVMALCCGVMIAGQPTTATAEQIGYGRLVVNDFLGDGQDRWRSGSIVGSHVFGQVGQSNQPDAFGDVIELRILGQVIAPDNLQVFDADDRRYAGALSIGAHTHWQQQGVEFSLGADVTLVGPSTGLADLQSGFHDLIGLRDPADAVFDNQIGDKVVLTGVAEVGYTFDLGGNAALRPFVEARVGDETLIRTGFDLVIGQFGQDEMLVRDPVSGQRYQTIRNNRPGWSLIAGADIAHVDSSIYLPASTVTLEETRERYRLGLNWQGEKASVYYGATWLSPEFAEQGEGQVVGAVRIKLRF</sequence>
<dbReference type="Proteomes" id="UP000184211">
    <property type="component" value="Unassembled WGS sequence"/>
</dbReference>
<dbReference type="STRING" id="870908.SAMN04488044_1153"/>
<protein>
    <submittedName>
        <fullName evidence="1">Uncharacterized protein</fullName>
    </submittedName>
</protein>